<proteinExistence type="predicted"/>
<dbReference type="InterPro" id="IPR007061">
    <property type="entry name" value="MST-like"/>
</dbReference>
<dbReference type="AlphaFoldDB" id="A0AAU2VCU7"/>
<dbReference type="Pfam" id="PF04978">
    <property type="entry name" value="MST"/>
    <property type="match status" value="1"/>
</dbReference>
<feature type="region of interest" description="Disordered" evidence="1">
    <location>
        <begin position="1"/>
        <end position="25"/>
    </location>
</feature>
<reference evidence="2" key="1">
    <citation type="submission" date="2022-10" db="EMBL/GenBank/DDBJ databases">
        <title>The complete genomes of actinobacterial strains from the NBC collection.</title>
        <authorList>
            <person name="Joergensen T.S."/>
            <person name="Alvarez Arevalo M."/>
            <person name="Sterndorff E.B."/>
            <person name="Faurdal D."/>
            <person name="Vuksanovic O."/>
            <person name="Mourched A.-S."/>
            <person name="Charusanti P."/>
            <person name="Shaw S."/>
            <person name="Blin K."/>
            <person name="Weber T."/>
        </authorList>
    </citation>
    <scope>NUCLEOTIDE SEQUENCE</scope>
    <source>
        <strain evidence="2">NBC_00003</strain>
    </source>
</reference>
<evidence type="ECO:0000256" key="1">
    <source>
        <dbReference type="SAM" id="MobiDB-lite"/>
    </source>
</evidence>
<dbReference type="Gene3D" id="1.20.120.450">
    <property type="entry name" value="dinb family like domain"/>
    <property type="match status" value="1"/>
</dbReference>
<organism evidence="2">
    <name type="scientific">Streptomyces sp. NBC_00003</name>
    <dbReference type="NCBI Taxonomy" id="2903608"/>
    <lineage>
        <taxon>Bacteria</taxon>
        <taxon>Bacillati</taxon>
        <taxon>Actinomycetota</taxon>
        <taxon>Actinomycetes</taxon>
        <taxon>Kitasatosporales</taxon>
        <taxon>Streptomycetaceae</taxon>
        <taxon>Streptomyces</taxon>
    </lineage>
</organism>
<accession>A0AAU2VCU7</accession>
<gene>
    <name evidence="2" type="ORF">OG549_34300</name>
</gene>
<dbReference type="SUPFAM" id="SSF109854">
    <property type="entry name" value="DinB/YfiT-like putative metalloenzymes"/>
    <property type="match status" value="1"/>
</dbReference>
<sequence>MTTSEVPPARTTETTEPDERNEPALDATERAMLDGWLEYHRRTLVWKCSGLTDEQLKQAAVPSSTLTLLGLLRHLTEVERWWFTTVFGGEPDSWVYGTEEDPDGDFHFGPDDTYADALATWQREVATTRTHAAKHDLDDLSVGTARGGQHFNLRWIYTHMIEEYARHNGHADLIREAIDGSTGE</sequence>
<name>A0AAU2VCU7_9ACTN</name>
<evidence type="ECO:0000313" key="2">
    <source>
        <dbReference type="EMBL" id="WTW65312.1"/>
    </source>
</evidence>
<dbReference type="InterPro" id="IPR034660">
    <property type="entry name" value="DinB/YfiT-like"/>
</dbReference>
<protein>
    <submittedName>
        <fullName evidence="2">DinB family protein</fullName>
    </submittedName>
</protein>
<dbReference type="EMBL" id="CP108318">
    <property type="protein sequence ID" value="WTW65312.1"/>
    <property type="molecule type" value="Genomic_DNA"/>
</dbReference>